<proteinExistence type="predicted"/>
<evidence type="ECO:0008006" key="4">
    <source>
        <dbReference type="Google" id="ProtNLM"/>
    </source>
</evidence>
<sequence>MRHLAAFLLLILVVDVAARIGRKKSKEPKEKTSCKRMGTEQDAKARKKCNNYCKKERKCQRGVCVMLQGEKTCSCLNCNANDDKILFPFPPVPLDASTQMP</sequence>
<feature type="chain" id="PRO_5001493756" description="CRC domain-containing protein" evidence="1">
    <location>
        <begin position="19"/>
        <end position="101"/>
    </location>
</feature>
<dbReference type="Proteomes" id="UP000024635">
    <property type="component" value="Unassembled WGS sequence"/>
</dbReference>
<dbReference type="AlphaFoldDB" id="A0A016VPA7"/>
<accession>A0A016VPA7</accession>
<protein>
    <recommendedName>
        <fullName evidence="4">CRC domain-containing protein</fullName>
    </recommendedName>
</protein>
<organism evidence="2 3">
    <name type="scientific">Ancylostoma ceylanicum</name>
    <dbReference type="NCBI Taxonomy" id="53326"/>
    <lineage>
        <taxon>Eukaryota</taxon>
        <taxon>Metazoa</taxon>
        <taxon>Ecdysozoa</taxon>
        <taxon>Nematoda</taxon>
        <taxon>Chromadorea</taxon>
        <taxon>Rhabditida</taxon>
        <taxon>Rhabditina</taxon>
        <taxon>Rhabditomorpha</taxon>
        <taxon>Strongyloidea</taxon>
        <taxon>Ancylostomatidae</taxon>
        <taxon>Ancylostomatinae</taxon>
        <taxon>Ancylostoma</taxon>
    </lineage>
</organism>
<evidence type="ECO:0000313" key="3">
    <source>
        <dbReference type="Proteomes" id="UP000024635"/>
    </source>
</evidence>
<evidence type="ECO:0000256" key="1">
    <source>
        <dbReference type="SAM" id="SignalP"/>
    </source>
</evidence>
<evidence type="ECO:0000313" key="2">
    <source>
        <dbReference type="EMBL" id="EYC28882.1"/>
    </source>
</evidence>
<name>A0A016VPA7_9BILA</name>
<keyword evidence="1" id="KW-0732">Signal</keyword>
<feature type="signal peptide" evidence="1">
    <location>
        <begin position="1"/>
        <end position="18"/>
    </location>
</feature>
<comment type="caution">
    <text evidence="2">The sequence shown here is derived from an EMBL/GenBank/DDBJ whole genome shotgun (WGS) entry which is preliminary data.</text>
</comment>
<reference evidence="3" key="1">
    <citation type="journal article" date="2015" name="Nat. Genet.">
        <title>The genome and transcriptome of the zoonotic hookworm Ancylostoma ceylanicum identify infection-specific gene families.</title>
        <authorList>
            <person name="Schwarz E.M."/>
            <person name="Hu Y."/>
            <person name="Antoshechkin I."/>
            <person name="Miller M.M."/>
            <person name="Sternberg P.W."/>
            <person name="Aroian R.V."/>
        </authorList>
    </citation>
    <scope>NUCLEOTIDE SEQUENCE</scope>
    <source>
        <strain evidence="3">HY135</strain>
    </source>
</reference>
<keyword evidence="3" id="KW-1185">Reference proteome</keyword>
<gene>
    <name evidence="2" type="primary">Acey_s0007.g3479</name>
    <name evidence="2" type="ORF">Y032_0007g3479</name>
</gene>
<dbReference type="EMBL" id="JARK01001343">
    <property type="protein sequence ID" value="EYC28882.1"/>
    <property type="molecule type" value="Genomic_DNA"/>
</dbReference>